<dbReference type="EMBL" id="CM034399">
    <property type="protein sequence ID" value="KAJ0176571.1"/>
    <property type="molecule type" value="Genomic_DNA"/>
</dbReference>
<evidence type="ECO:0000313" key="1">
    <source>
        <dbReference type="EMBL" id="KAJ0176571.1"/>
    </source>
</evidence>
<keyword evidence="2" id="KW-1185">Reference proteome</keyword>
<evidence type="ECO:0000313" key="2">
    <source>
        <dbReference type="Proteomes" id="UP000824533"/>
    </source>
</evidence>
<proteinExistence type="predicted"/>
<gene>
    <name evidence="1" type="ORF">K1T71_007750</name>
</gene>
<comment type="caution">
    <text evidence="1">The sequence shown here is derived from an EMBL/GenBank/DDBJ whole genome shotgun (WGS) entry which is preliminary data.</text>
</comment>
<dbReference type="Proteomes" id="UP000824533">
    <property type="component" value="Linkage Group LG13"/>
</dbReference>
<organism evidence="1 2">
    <name type="scientific">Dendrolimus kikuchii</name>
    <dbReference type="NCBI Taxonomy" id="765133"/>
    <lineage>
        <taxon>Eukaryota</taxon>
        <taxon>Metazoa</taxon>
        <taxon>Ecdysozoa</taxon>
        <taxon>Arthropoda</taxon>
        <taxon>Hexapoda</taxon>
        <taxon>Insecta</taxon>
        <taxon>Pterygota</taxon>
        <taxon>Neoptera</taxon>
        <taxon>Endopterygota</taxon>
        <taxon>Lepidoptera</taxon>
        <taxon>Glossata</taxon>
        <taxon>Ditrysia</taxon>
        <taxon>Bombycoidea</taxon>
        <taxon>Lasiocampidae</taxon>
        <taxon>Dendrolimus</taxon>
    </lineage>
</organism>
<reference evidence="1 2" key="1">
    <citation type="journal article" date="2021" name="Front. Genet.">
        <title>Chromosome-Level Genome Assembly Reveals Significant Gene Expansion in the Toll and IMD Signaling Pathways of Dendrolimus kikuchii.</title>
        <authorList>
            <person name="Zhou J."/>
            <person name="Wu P."/>
            <person name="Xiong Z."/>
            <person name="Liu N."/>
            <person name="Zhao N."/>
            <person name="Ji M."/>
            <person name="Qiu Y."/>
            <person name="Yang B."/>
        </authorList>
    </citation>
    <scope>NUCLEOTIDE SEQUENCE [LARGE SCALE GENOMIC DNA]</scope>
    <source>
        <strain evidence="1">Ann1</strain>
    </source>
</reference>
<name>A0ACC1CYC2_9NEOP</name>
<accession>A0ACC1CYC2</accession>
<sequence>MVGVGMYHSQYDIVQKVKLPPESSVFTGECLGLYIAVEYILLLKLKKTVIFSDSMSALESLSKYLFKTKLVSPLITETRNLIIKCIQSSYSVIFAWIPGYTGIRGNERADRLANDATACGDKAYYKIYPHDLAALPKMYLHSS</sequence>
<protein>
    <submittedName>
        <fullName evidence="1">Uncharacterized protein</fullName>
    </submittedName>
</protein>